<keyword evidence="6 9" id="KW-1133">Transmembrane helix</keyword>
<gene>
    <name evidence="10" type="ORF">GCM10011614_22540</name>
</gene>
<dbReference type="AlphaFoldDB" id="A0A918PGT5"/>
<comment type="similarity">
    <text evidence="8">Belongs to the TsuA/YedE (TC 9.B.102) family.</text>
</comment>
<evidence type="ECO:0000313" key="10">
    <source>
        <dbReference type="EMBL" id="GGZ07159.1"/>
    </source>
</evidence>
<protein>
    <submittedName>
        <fullName evidence="10">Membrane protein</fullName>
    </submittedName>
</protein>
<proteinExistence type="inferred from homology"/>
<reference evidence="10" key="2">
    <citation type="submission" date="2020-09" db="EMBL/GenBank/DDBJ databases">
        <authorList>
            <person name="Sun Q."/>
            <person name="Kim S."/>
        </authorList>
    </citation>
    <scope>NUCLEOTIDE SEQUENCE</scope>
    <source>
        <strain evidence="10">KCTC 32255</strain>
    </source>
</reference>
<accession>A0A918PGT5</accession>
<evidence type="ECO:0000256" key="8">
    <source>
        <dbReference type="ARBA" id="ARBA00035655"/>
    </source>
</evidence>
<feature type="transmembrane region" description="Helical" evidence="9">
    <location>
        <begin position="124"/>
        <end position="144"/>
    </location>
</feature>
<dbReference type="RefSeq" id="WP_189621304.1">
    <property type="nucleotide sequence ID" value="NZ_BMZA01000008.1"/>
</dbReference>
<evidence type="ECO:0000256" key="7">
    <source>
        <dbReference type="ARBA" id="ARBA00023136"/>
    </source>
</evidence>
<keyword evidence="2" id="KW-0813">Transport</keyword>
<dbReference type="InterPro" id="IPR007272">
    <property type="entry name" value="Sulf_transp_TsuA/YedE"/>
</dbReference>
<organism evidence="10 11">
    <name type="scientific">Novosphingobium colocasiae</name>
    <dbReference type="NCBI Taxonomy" id="1256513"/>
    <lineage>
        <taxon>Bacteria</taxon>
        <taxon>Pseudomonadati</taxon>
        <taxon>Pseudomonadota</taxon>
        <taxon>Alphaproteobacteria</taxon>
        <taxon>Sphingomonadales</taxon>
        <taxon>Sphingomonadaceae</taxon>
        <taxon>Novosphingobium</taxon>
    </lineage>
</organism>
<comment type="caution">
    <text evidence="10">The sequence shown here is derived from an EMBL/GenBank/DDBJ whole genome shotgun (WGS) entry which is preliminary data.</text>
</comment>
<feature type="transmembrane region" description="Helical" evidence="9">
    <location>
        <begin position="12"/>
        <end position="36"/>
    </location>
</feature>
<evidence type="ECO:0000256" key="6">
    <source>
        <dbReference type="ARBA" id="ARBA00022989"/>
    </source>
</evidence>
<dbReference type="GO" id="GO:0005886">
    <property type="term" value="C:plasma membrane"/>
    <property type="evidence" value="ECO:0007669"/>
    <property type="project" value="UniProtKB-SubCell"/>
</dbReference>
<evidence type="ECO:0000256" key="1">
    <source>
        <dbReference type="ARBA" id="ARBA00004429"/>
    </source>
</evidence>
<evidence type="ECO:0000256" key="4">
    <source>
        <dbReference type="ARBA" id="ARBA00022519"/>
    </source>
</evidence>
<evidence type="ECO:0000256" key="5">
    <source>
        <dbReference type="ARBA" id="ARBA00022692"/>
    </source>
</evidence>
<evidence type="ECO:0000256" key="3">
    <source>
        <dbReference type="ARBA" id="ARBA00022475"/>
    </source>
</evidence>
<dbReference type="EMBL" id="BMZA01000008">
    <property type="protein sequence ID" value="GGZ07159.1"/>
    <property type="molecule type" value="Genomic_DNA"/>
</dbReference>
<keyword evidence="11" id="KW-1185">Reference proteome</keyword>
<keyword evidence="5 9" id="KW-0812">Transmembrane</keyword>
<reference evidence="10" key="1">
    <citation type="journal article" date="2014" name="Int. J. Syst. Evol. Microbiol.">
        <title>Complete genome sequence of Corynebacterium casei LMG S-19264T (=DSM 44701T), isolated from a smear-ripened cheese.</title>
        <authorList>
            <consortium name="US DOE Joint Genome Institute (JGI-PGF)"/>
            <person name="Walter F."/>
            <person name="Albersmeier A."/>
            <person name="Kalinowski J."/>
            <person name="Ruckert C."/>
        </authorList>
    </citation>
    <scope>NUCLEOTIDE SEQUENCE</scope>
    <source>
        <strain evidence="10">KCTC 32255</strain>
    </source>
</reference>
<evidence type="ECO:0000313" key="11">
    <source>
        <dbReference type="Proteomes" id="UP000648075"/>
    </source>
</evidence>
<sequence length="147" mass="14454">MTLAAYPHAMPLSGLVGGLLIGLSATIMLLALGRIAGVSGLTARAVGIADTGAPRGVAIAFIIGLPLGAFFVAQAIGGVVAQFPPSASRLAVAGLLVGYGTRLGSGCTSGHGVCGMSRLSRRSIAATAIFMSAGFATVALMRAGGWL</sequence>
<dbReference type="PANTHER" id="PTHR30574:SF1">
    <property type="entry name" value="SULPHUR TRANSPORT DOMAIN-CONTAINING PROTEIN"/>
    <property type="match status" value="1"/>
</dbReference>
<dbReference type="Pfam" id="PF04143">
    <property type="entry name" value="Sulf_transp"/>
    <property type="match status" value="1"/>
</dbReference>
<name>A0A918PGT5_9SPHN</name>
<comment type="subcellular location">
    <subcellularLocation>
        <location evidence="1">Cell inner membrane</location>
        <topology evidence="1">Multi-pass membrane protein</topology>
    </subcellularLocation>
</comment>
<feature type="transmembrane region" description="Helical" evidence="9">
    <location>
        <begin position="56"/>
        <end position="81"/>
    </location>
</feature>
<evidence type="ECO:0000256" key="2">
    <source>
        <dbReference type="ARBA" id="ARBA00022448"/>
    </source>
</evidence>
<dbReference type="PANTHER" id="PTHR30574">
    <property type="entry name" value="INNER MEMBRANE PROTEIN YEDE"/>
    <property type="match status" value="1"/>
</dbReference>
<evidence type="ECO:0000256" key="9">
    <source>
        <dbReference type="SAM" id="Phobius"/>
    </source>
</evidence>
<keyword evidence="4" id="KW-0997">Cell inner membrane</keyword>
<keyword evidence="3" id="KW-1003">Cell membrane</keyword>
<dbReference type="Proteomes" id="UP000648075">
    <property type="component" value="Unassembled WGS sequence"/>
</dbReference>
<keyword evidence="7 9" id="KW-0472">Membrane</keyword>